<evidence type="ECO:0000256" key="2">
    <source>
        <dbReference type="ARBA" id="ARBA00022448"/>
    </source>
</evidence>
<name>A0AAV8UU45_9RHOD</name>
<comment type="caution">
    <text evidence="8">The sequence shown here is derived from an EMBL/GenBank/DDBJ whole genome shotgun (WGS) entry which is preliminary data.</text>
</comment>
<evidence type="ECO:0000313" key="9">
    <source>
        <dbReference type="Proteomes" id="UP001157974"/>
    </source>
</evidence>
<reference evidence="8 9" key="1">
    <citation type="journal article" date="2023" name="Nat. Commun.">
        <title>Origin of minicircular mitochondrial genomes in red algae.</title>
        <authorList>
            <person name="Lee Y."/>
            <person name="Cho C.H."/>
            <person name="Lee Y.M."/>
            <person name="Park S.I."/>
            <person name="Yang J.H."/>
            <person name="West J.A."/>
            <person name="Bhattacharya D."/>
            <person name="Yoon H.S."/>
        </authorList>
    </citation>
    <scope>NUCLEOTIDE SEQUENCE [LARGE SCALE GENOMIC DNA]</scope>
    <source>
        <strain evidence="8 9">CCMP1338</strain>
        <tissue evidence="8">Whole cell</tissue>
    </source>
</reference>
<dbReference type="Proteomes" id="UP001157974">
    <property type="component" value="Unassembled WGS sequence"/>
</dbReference>
<feature type="transmembrane region" description="Helical" evidence="7">
    <location>
        <begin position="202"/>
        <end position="220"/>
    </location>
</feature>
<dbReference type="FunFam" id="1.20.1080.10:FF:000011">
    <property type="entry name" value="Formate family transporter"/>
    <property type="match status" value="1"/>
</dbReference>
<keyword evidence="5 7" id="KW-0472">Membrane</keyword>
<protein>
    <recommendedName>
        <fullName evidence="10">Formate/nitrite transporter</fullName>
    </recommendedName>
</protein>
<evidence type="ECO:0000256" key="1">
    <source>
        <dbReference type="ARBA" id="ARBA00004141"/>
    </source>
</evidence>
<dbReference type="InterPro" id="IPR000292">
    <property type="entry name" value="For/NO2_transpt"/>
</dbReference>
<dbReference type="PANTHER" id="PTHR30520:SF6">
    <property type="entry name" value="FORMATE_NITRATE FAMILY TRANSPORTER (EUROFUNG)"/>
    <property type="match status" value="1"/>
</dbReference>
<evidence type="ECO:0008006" key="10">
    <source>
        <dbReference type="Google" id="ProtNLM"/>
    </source>
</evidence>
<evidence type="ECO:0000256" key="5">
    <source>
        <dbReference type="ARBA" id="ARBA00023136"/>
    </source>
</evidence>
<dbReference type="EMBL" id="JAMWBK010000005">
    <property type="protein sequence ID" value="KAJ8904612.1"/>
    <property type="molecule type" value="Genomic_DNA"/>
</dbReference>
<dbReference type="PANTHER" id="PTHR30520">
    <property type="entry name" value="FORMATE TRANSPORTER-RELATED"/>
    <property type="match status" value="1"/>
</dbReference>
<evidence type="ECO:0000313" key="8">
    <source>
        <dbReference type="EMBL" id="KAJ8904612.1"/>
    </source>
</evidence>
<feature type="transmembrane region" description="Helical" evidence="7">
    <location>
        <begin position="252"/>
        <end position="271"/>
    </location>
</feature>
<comment type="subcellular location">
    <subcellularLocation>
        <location evidence="1">Membrane</location>
        <topology evidence="1">Multi-pass membrane protein</topology>
    </subcellularLocation>
</comment>
<sequence length="308" mass="31913">MNLGFVQSTFGLRVRSGRTSSEAGRRVRFVTRAVAAPVAPSAPASTIAPAPELYEIASDLGEKNSKKPIWKIFISSILGGAYIGYGSLLALTVGGACPGLLATNPGLQQMIFGAFGLPFGLMLVLVTGAELFTGNTMTVSAAFHEKKASMGGIAKSWIVSFVGNLVGSLLLAYLAAASGVLATAAGPLAVAKAKTSLPFIQLLVRGILCNWLVTAAVYMASGARDLGGKMIAIWFPISAFVAMKFEHSVANMFMIPFGIMLGAGVSWQSFFLGNLLPVTLGNIVGGALIMATMNAVIFGSALKKKAVS</sequence>
<evidence type="ECO:0000256" key="6">
    <source>
        <dbReference type="ARBA" id="ARBA00049660"/>
    </source>
</evidence>
<dbReference type="InterPro" id="IPR024002">
    <property type="entry name" value="For/NO2_transpt_CS"/>
</dbReference>
<dbReference type="AlphaFoldDB" id="A0AAV8UU45"/>
<accession>A0AAV8UU45</accession>
<dbReference type="InterPro" id="IPR023271">
    <property type="entry name" value="Aquaporin-like"/>
</dbReference>
<dbReference type="GO" id="GO:0005886">
    <property type="term" value="C:plasma membrane"/>
    <property type="evidence" value="ECO:0007669"/>
    <property type="project" value="TreeGrafter"/>
</dbReference>
<proteinExistence type="inferred from homology"/>
<keyword evidence="9" id="KW-1185">Reference proteome</keyword>
<evidence type="ECO:0000256" key="3">
    <source>
        <dbReference type="ARBA" id="ARBA00022692"/>
    </source>
</evidence>
<gene>
    <name evidence="8" type="ORF">NDN08_001130</name>
</gene>
<feature type="transmembrane region" description="Helical" evidence="7">
    <location>
        <begin position="107"/>
        <end position="127"/>
    </location>
</feature>
<comment type="similarity">
    <text evidence="6">Belongs to the FNT transporter (TC 1.A.16) family.</text>
</comment>
<dbReference type="GO" id="GO:0015499">
    <property type="term" value="F:formate transmembrane transporter activity"/>
    <property type="evidence" value="ECO:0007669"/>
    <property type="project" value="TreeGrafter"/>
</dbReference>
<feature type="transmembrane region" description="Helical" evidence="7">
    <location>
        <begin position="283"/>
        <end position="302"/>
    </location>
</feature>
<dbReference type="Pfam" id="PF01226">
    <property type="entry name" value="Form_Nir_trans"/>
    <property type="match status" value="1"/>
</dbReference>
<organism evidence="8 9">
    <name type="scientific">Rhodosorus marinus</name>
    <dbReference type="NCBI Taxonomy" id="101924"/>
    <lineage>
        <taxon>Eukaryota</taxon>
        <taxon>Rhodophyta</taxon>
        <taxon>Stylonematophyceae</taxon>
        <taxon>Stylonematales</taxon>
        <taxon>Stylonemataceae</taxon>
        <taxon>Rhodosorus</taxon>
    </lineage>
</organism>
<feature type="transmembrane region" description="Helical" evidence="7">
    <location>
        <begin position="72"/>
        <end position="101"/>
    </location>
</feature>
<evidence type="ECO:0000256" key="4">
    <source>
        <dbReference type="ARBA" id="ARBA00022989"/>
    </source>
</evidence>
<dbReference type="PROSITE" id="PS01005">
    <property type="entry name" value="FORMATE_NITRITE_TP_1"/>
    <property type="match status" value="1"/>
</dbReference>
<keyword evidence="3 7" id="KW-0812">Transmembrane</keyword>
<keyword evidence="2" id="KW-0813">Transport</keyword>
<evidence type="ECO:0000256" key="7">
    <source>
        <dbReference type="SAM" id="Phobius"/>
    </source>
</evidence>
<keyword evidence="4 7" id="KW-1133">Transmembrane helix</keyword>
<dbReference type="Gene3D" id="1.20.1080.10">
    <property type="entry name" value="Glycerol uptake facilitator protein"/>
    <property type="match status" value="1"/>
</dbReference>